<proteinExistence type="inferred from homology"/>
<dbReference type="PROSITE" id="PS50405">
    <property type="entry name" value="GST_CTER"/>
    <property type="match status" value="1"/>
</dbReference>
<dbReference type="InterPro" id="IPR036282">
    <property type="entry name" value="Glutathione-S-Trfase_C_sf"/>
</dbReference>
<dbReference type="InterPro" id="IPR034330">
    <property type="entry name" value="GST_Zeta_C"/>
</dbReference>
<dbReference type="CDD" id="cd03191">
    <property type="entry name" value="GST_C_Zeta"/>
    <property type="match status" value="1"/>
</dbReference>
<dbReference type="AlphaFoldDB" id="A0A157SBL0"/>
<reference evidence="4 5" key="1">
    <citation type="submission" date="2016-04" db="EMBL/GenBank/DDBJ databases">
        <authorList>
            <consortium name="Pathogen Informatics"/>
        </authorList>
    </citation>
    <scope>NUCLEOTIDE SEQUENCE [LARGE SCALE GENOMIC DNA]</scope>
    <source>
        <strain evidence="4 5">H050680373</strain>
    </source>
</reference>
<dbReference type="FunFam" id="1.20.1050.10:FF:000017">
    <property type="entry name" value="Maleylacetoacetate isomerase"/>
    <property type="match status" value="1"/>
</dbReference>
<evidence type="ECO:0000259" key="3">
    <source>
        <dbReference type="PROSITE" id="PS50405"/>
    </source>
</evidence>
<dbReference type="EMBL" id="FKIF01000002">
    <property type="protein sequence ID" value="SAI67830.1"/>
    <property type="molecule type" value="Genomic_DNA"/>
</dbReference>
<dbReference type="STRING" id="288768.SAMEA3906486_01743"/>
<keyword evidence="5" id="KW-1185">Reference proteome</keyword>
<dbReference type="GO" id="GO:0004364">
    <property type="term" value="F:glutathione transferase activity"/>
    <property type="evidence" value="ECO:0007669"/>
    <property type="project" value="UniProtKB-EC"/>
</dbReference>
<dbReference type="GO" id="GO:0016034">
    <property type="term" value="F:maleylacetoacetate isomerase activity"/>
    <property type="evidence" value="ECO:0007669"/>
    <property type="project" value="TreeGrafter"/>
</dbReference>
<dbReference type="EC" id="2.5.1.18" evidence="4"/>
<organism evidence="4 5">
    <name type="scientific">Bordetella ansorpii</name>
    <dbReference type="NCBI Taxonomy" id="288768"/>
    <lineage>
        <taxon>Bacteria</taxon>
        <taxon>Pseudomonadati</taxon>
        <taxon>Pseudomonadota</taxon>
        <taxon>Betaproteobacteria</taxon>
        <taxon>Burkholderiales</taxon>
        <taxon>Alcaligenaceae</taxon>
        <taxon>Bordetella</taxon>
    </lineage>
</organism>
<feature type="domain" description="GST N-terminal" evidence="2">
    <location>
        <begin position="12"/>
        <end position="93"/>
    </location>
</feature>
<dbReference type="SFLD" id="SFLDS00019">
    <property type="entry name" value="Glutathione_Transferase_(cytos"/>
    <property type="match status" value="1"/>
</dbReference>
<evidence type="ECO:0000259" key="2">
    <source>
        <dbReference type="PROSITE" id="PS50404"/>
    </source>
</evidence>
<dbReference type="SFLD" id="SFLDG00358">
    <property type="entry name" value="Main_(cytGST)"/>
    <property type="match status" value="1"/>
</dbReference>
<evidence type="ECO:0000313" key="5">
    <source>
        <dbReference type="Proteomes" id="UP000076848"/>
    </source>
</evidence>
<dbReference type="GO" id="GO:0006749">
    <property type="term" value="P:glutathione metabolic process"/>
    <property type="evidence" value="ECO:0007669"/>
    <property type="project" value="TreeGrafter"/>
</dbReference>
<name>A0A157SBL0_9BORD</name>
<gene>
    <name evidence="4" type="primary">yfcF_2</name>
    <name evidence="4" type="ORF">SAMEA3906486_01743</name>
</gene>
<dbReference type="Gene3D" id="1.20.1050.10">
    <property type="match status" value="1"/>
</dbReference>
<dbReference type="CDD" id="cd03042">
    <property type="entry name" value="GST_N_Zeta"/>
    <property type="match status" value="1"/>
</dbReference>
<dbReference type="InterPro" id="IPR034333">
    <property type="entry name" value="GST_Zeta_N"/>
</dbReference>
<dbReference type="NCBIfam" id="TIGR01262">
    <property type="entry name" value="maiA"/>
    <property type="match status" value="1"/>
</dbReference>
<evidence type="ECO:0000256" key="1">
    <source>
        <dbReference type="ARBA" id="ARBA00010007"/>
    </source>
</evidence>
<sequence length="225" mass="24989">MAPPAFPIQVCLPMQLHSFFNSSTSYRVRIALALKGIAYETLPVNIRVLEHRQPHYVARNPSACVPLLSHDAFELSQSLAIIDYLDARHPEPRLIPQDPPQRARVLELSNVIACDIHPVNNLRVLKYLQAELKVTDAQKTAWYRHWIAEGMASVEAMLARQPESPYCFGQAPTLADCCLVPQVANAQRMGCDLSAFPRALAVHDHCAQQPAFRAAAPTAQPDHTA</sequence>
<dbReference type="PANTHER" id="PTHR42673:SF4">
    <property type="entry name" value="MALEYLACETOACETATE ISOMERASE"/>
    <property type="match status" value="1"/>
</dbReference>
<dbReference type="InterPro" id="IPR005955">
    <property type="entry name" value="GST_Zeta"/>
</dbReference>
<dbReference type="Gene3D" id="3.40.30.10">
    <property type="entry name" value="Glutaredoxin"/>
    <property type="match status" value="1"/>
</dbReference>
<feature type="domain" description="GST C-terminal" evidence="3">
    <location>
        <begin position="98"/>
        <end position="225"/>
    </location>
</feature>
<dbReference type="Pfam" id="PF13410">
    <property type="entry name" value="GST_C_2"/>
    <property type="match status" value="1"/>
</dbReference>
<dbReference type="Pfam" id="PF02798">
    <property type="entry name" value="GST_N"/>
    <property type="match status" value="1"/>
</dbReference>
<dbReference type="PROSITE" id="PS50404">
    <property type="entry name" value="GST_NTER"/>
    <property type="match status" value="1"/>
</dbReference>
<dbReference type="InterPro" id="IPR004045">
    <property type="entry name" value="Glutathione_S-Trfase_N"/>
</dbReference>
<dbReference type="InterPro" id="IPR040079">
    <property type="entry name" value="Glutathione_S-Trfase"/>
</dbReference>
<dbReference type="Proteomes" id="UP000076848">
    <property type="component" value="Unassembled WGS sequence"/>
</dbReference>
<dbReference type="InterPro" id="IPR036249">
    <property type="entry name" value="Thioredoxin-like_sf"/>
</dbReference>
<dbReference type="SUPFAM" id="SSF47616">
    <property type="entry name" value="GST C-terminal domain-like"/>
    <property type="match status" value="1"/>
</dbReference>
<dbReference type="InterPro" id="IPR010987">
    <property type="entry name" value="Glutathione-S-Trfase_C-like"/>
</dbReference>
<protein>
    <submittedName>
        <fullName evidence="4">Glutathione-S-transferase</fullName>
        <ecNumber evidence="4">2.5.1.18</ecNumber>
    </submittedName>
</protein>
<dbReference type="SUPFAM" id="SSF52833">
    <property type="entry name" value="Thioredoxin-like"/>
    <property type="match status" value="1"/>
</dbReference>
<dbReference type="GO" id="GO:0006559">
    <property type="term" value="P:L-phenylalanine catabolic process"/>
    <property type="evidence" value="ECO:0007669"/>
    <property type="project" value="TreeGrafter"/>
</dbReference>
<comment type="similarity">
    <text evidence="1">Belongs to the GST superfamily. Zeta family.</text>
</comment>
<keyword evidence="4" id="KW-0808">Transferase</keyword>
<accession>A0A157SBL0</accession>
<evidence type="ECO:0000313" key="4">
    <source>
        <dbReference type="EMBL" id="SAI67830.1"/>
    </source>
</evidence>
<dbReference type="PANTHER" id="PTHR42673">
    <property type="entry name" value="MALEYLACETOACETATE ISOMERASE"/>
    <property type="match status" value="1"/>
</dbReference>
<dbReference type="GO" id="GO:0005737">
    <property type="term" value="C:cytoplasm"/>
    <property type="evidence" value="ECO:0007669"/>
    <property type="project" value="InterPro"/>
</dbReference>